<dbReference type="EMBL" id="QKZV01000012">
    <property type="protein sequence ID" value="PZX59960.1"/>
    <property type="molecule type" value="Genomic_DNA"/>
</dbReference>
<dbReference type="OrthoDB" id="1115611at2"/>
<name>A0A2W7RNB7_9BACT</name>
<feature type="transmembrane region" description="Helical" evidence="1">
    <location>
        <begin position="95"/>
        <end position="123"/>
    </location>
</feature>
<dbReference type="InterPro" id="IPR045625">
    <property type="entry name" value="DUF6427"/>
</dbReference>
<dbReference type="AlphaFoldDB" id="A0A2W7RNB7"/>
<feature type="transmembrane region" description="Helical" evidence="1">
    <location>
        <begin position="256"/>
        <end position="276"/>
    </location>
</feature>
<evidence type="ECO:0000256" key="1">
    <source>
        <dbReference type="SAM" id="Phobius"/>
    </source>
</evidence>
<feature type="transmembrane region" description="Helical" evidence="1">
    <location>
        <begin position="222"/>
        <end position="244"/>
    </location>
</feature>
<feature type="transmembrane region" description="Helical" evidence="1">
    <location>
        <begin position="304"/>
        <end position="324"/>
    </location>
</feature>
<reference evidence="2 3" key="1">
    <citation type="submission" date="2018-06" db="EMBL/GenBank/DDBJ databases">
        <title>Genomic Encyclopedia of Archaeal and Bacterial Type Strains, Phase II (KMG-II): from individual species to whole genera.</title>
        <authorList>
            <person name="Goeker M."/>
        </authorList>
    </citation>
    <scope>NUCLEOTIDE SEQUENCE [LARGE SCALE GENOMIC DNA]</scope>
    <source>
        <strain evidence="2 3">DSM 23241</strain>
    </source>
</reference>
<feature type="transmembrane region" description="Helical" evidence="1">
    <location>
        <begin position="57"/>
        <end position="74"/>
    </location>
</feature>
<feature type="transmembrane region" description="Helical" evidence="1">
    <location>
        <begin position="143"/>
        <end position="168"/>
    </location>
</feature>
<accession>A0A2W7RNB7</accession>
<organism evidence="2 3">
    <name type="scientific">Hydrotalea sandarakina</name>
    <dbReference type="NCBI Taxonomy" id="1004304"/>
    <lineage>
        <taxon>Bacteria</taxon>
        <taxon>Pseudomonadati</taxon>
        <taxon>Bacteroidota</taxon>
        <taxon>Chitinophagia</taxon>
        <taxon>Chitinophagales</taxon>
        <taxon>Chitinophagaceae</taxon>
        <taxon>Hydrotalea</taxon>
    </lineage>
</organism>
<keyword evidence="1" id="KW-0812">Transmembrane</keyword>
<keyword evidence="1" id="KW-1133">Transmembrane helix</keyword>
<feature type="transmembrane region" description="Helical" evidence="1">
    <location>
        <begin position="177"/>
        <end position="198"/>
    </location>
</feature>
<evidence type="ECO:0000313" key="2">
    <source>
        <dbReference type="EMBL" id="PZX59960.1"/>
    </source>
</evidence>
<dbReference type="Proteomes" id="UP000249720">
    <property type="component" value="Unassembled WGS sequence"/>
</dbReference>
<keyword evidence="3" id="KW-1185">Reference proteome</keyword>
<dbReference type="Pfam" id="PF19992">
    <property type="entry name" value="DUF6427"/>
    <property type="match status" value="1"/>
</dbReference>
<proteinExistence type="predicted"/>
<comment type="caution">
    <text evidence="2">The sequence shown here is derived from an EMBL/GenBank/DDBJ whole genome shotgun (WGS) entry which is preliminary data.</text>
</comment>
<evidence type="ECO:0000313" key="3">
    <source>
        <dbReference type="Proteomes" id="UP000249720"/>
    </source>
</evidence>
<sequence>MVQLFRNKSYSGIVLLALLFLVVHANFFVHAPEITKPTHSGFFEVIIQQYIQPLPDIALFLIYALLVLFQAIRFNIALNNAHMFQQQGYTTGMAYILLTGLLPQWNYISAALLVNSFIIWIFVKLIRLYNNPSPKTLLFNIGFITGAVILCYHPTVIFILVIFFALLVVRPFRLAEWLVLLLGVILPYYFTAAILFITNQTNLIKGILPHFQIAWPLPFPTYWFSITIAYAVLLLLLSFYYWQLHVNRMVIQIRKNWMIVLVFLLVILISPFVFAYAGLTAAFIWIIPLSAFFANYFLYPSKTFLPNLFFWAALALVFYNNWFISKI</sequence>
<dbReference type="RefSeq" id="WP_111297166.1">
    <property type="nucleotide sequence ID" value="NZ_QKZV01000012.1"/>
</dbReference>
<gene>
    <name evidence="2" type="ORF">LX80_02678</name>
</gene>
<keyword evidence="1" id="KW-0472">Membrane</keyword>
<protein>
    <submittedName>
        <fullName evidence="2">Uncharacterized protein</fullName>
    </submittedName>
</protein>